<sequence length="297" mass="33871">MNLEEKLTKSLSDILRTSGYVFEIINNNKRQSNLIAGPNNQLIPPPMMEQLAQKIASFELILDDTVAKFNDAPWCVDQIVQNKKKQDEQKIREDRERQQREEAERKRKIEEEALAQKRRAEAEKAARDKQRADQEHRDRLAREQEQREQTAKDSQKAQQHQNQQHQQTRQNAHNPNQQNQAQLLQQYTDHEGMADGPILQNELMDPSFDLDMDIPNPSDILSMNFKDDADPGMGAKEGNPPNTDNPNSDVNGMIKGSDSLLDDLNMDLLGEGFDEGPAGGEEEFDVENFLNQFGHGG</sequence>
<dbReference type="EMBL" id="LXTC01000003">
    <property type="protein sequence ID" value="OBA20982.1"/>
    <property type="molecule type" value="Genomic_DNA"/>
</dbReference>
<dbReference type="InterPro" id="IPR021017">
    <property type="entry name" value="Mediator_Med2_fun"/>
</dbReference>
<reference evidence="2 3" key="1">
    <citation type="submission" date="2016-05" db="EMBL/GenBank/DDBJ databases">
        <title>Comparative genomics of biotechnologically important yeasts.</title>
        <authorList>
            <consortium name="DOE Joint Genome Institute"/>
            <person name="Riley R."/>
            <person name="Haridas S."/>
            <person name="Wolfe K.H."/>
            <person name="Lopes M.R."/>
            <person name="Hittinger C.T."/>
            <person name="Goker M."/>
            <person name="Salamov A."/>
            <person name="Wisecaver J."/>
            <person name="Long T.M."/>
            <person name="Aerts A.L."/>
            <person name="Barry K."/>
            <person name="Choi C."/>
            <person name="Clum A."/>
            <person name="Coughlan A.Y."/>
            <person name="Deshpande S."/>
            <person name="Douglass A.P."/>
            <person name="Hanson S.J."/>
            <person name="Klenk H.-P."/>
            <person name="LaButti K."/>
            <person name="Lapidus A."/>
            <person name="Lindquist E."/>
            <person name="Lipzen A."/>
            <person name="Meier-kolthoff J.P."/>
            <person name="Ohm R.A."/>
            <person name="Otillar R.P."/>
            <person name="Pangilinan J."/>
            <person name="Peng Y."/>
            <person name="Rokas A."/>
            <person name="Rosa C.A."/>
            <person name="Scheuner C."/>
            <person name="Sibirny A.A."/>
            <person name="Slot J.C."/>
            <person name="Stielow J.B."/>
            <person name="Sun H."/>
            <person name="Kurtzman C.P."/>
            <person name="Blackwell M."/>
            <person name="Grigoriev I.V."/>
            <person name="Jeffries T.W."/>
        </authorList>
    </citation>
    <scope>NUCLEOTIDE SEQUENCE [LARGE SCALE GENOMIC DNA]</scope>
    <source>
        <strain evidence="2 3">NRRL YB-4993</strain>
    </source>
</reference>
<feature type="compositionally biased region" description="Polar residues" evidence="1">
    <location>
        <begin position="240"/>
        <end position="250"/>
    </location>
</feature>
<organism evidence="2 3">
    <name type="scientific">Metschnikowia bicuspidata var. bicuspidata NRRL YB-4993</name>
    <dbReference type="NCBI Taxonomy" id="869754"/>
    <lineage>
        <taxon>Eukaryota</taxon>
        <taxon>Fungi</taxon>
        <taxon>Dikarya</taxon>
        <taxon>Ascomycota</taxon>
        <taxon>Saccharomycotina</taxon>
        <taxon>Pichiomycetes</taxon>
        <taxon>Metschnikowiaceae</taxon>
        <taxon>Metschnikowia</taxon>
    </lineage>
</organism>
<feature type="compositionally biased region" description="Basic and acidic residues" evidence="1">
    <location>
        <begin position="84"/>
        <end position="155"/>
    </location>
</feature>
<evidence type="ECO:0000256" key="1">
    <source>
        <dbReference type="SAM" id="MobiDB-lite"/>
    </source>
</evidence>
<protein>
    <submittedName>
        <fullName evidence="2">Uncharacterized protein</fullName>
    </submittedName>
</protein>
<keyword evidence="3" id="KW-1185">Reference proteome</keyword>
<dbReference type="GeneID" id="30026997"/>
<feature type="region of interest" description="Disordered" evidence="1">
    <location>
        <begin position="83"/>
        <end position="177"/>
    </location>
</feature>
<dbReference type="OrthoDB" id="4092858at2759"/>
<evidence type="ECO:0000313" key="3">
    <source>
        <dbReference type="Proteomes" id="UP000092555"/>
    </source>
</evidence>
<comment type="caution">
    <text evidence="2">The sequence shown here is derived from an EMBL/GenBank/DDBJ whole genome shotgun (WGS) entry which is preliminary data.</text>
</comment>
<gene>
    <name evidence="2" type="ORF">METBIDRAFT_11575</name>
</gene>
<feature type="region of interest" description="Disordered" evidence="1">
    <location>
        <begin position="226"/>
        <end position="258"/>
    </location>
</feature>
<dbReference type="Proteomes" id="UP000092555">
    <property type="component" value="Unassembled WGS sequence"/>
</dbReference>
<dbReference type="AlphaFoldDB" id="A0A1A0HAS5"/>
<feature type="compositionally biased region" description="Low complexity" evidence="1">
    <location>
        <begin position="156"/>
        <end position="177"/>
    </location>
</feature>
<proteinExistence type="predicted"/>
<dbReference type="STRING" id="869754.A0A1A0HAS5"/>
<dbReference type="RefSeq" id="XP_018711492.1">
    <property type="nucleotide sequence ID" value="XM_018854021.1"/>
</dbReference>
<name>A0A1A0HAS5_9ASCO</name>
<accession>A0A1A0HAS5</accession>
<evidence type="ECO:0000313" key="2">
    <source>
        <dbReference type="EMBL" id="OBA20982.1"/>
    </source>
</evidence>
<dbReference type="Pfam" id="PF11214">
    <property type="entry name" value="Med2"/>
    <property type="match status" value="1"/>
</dbReference>